<feature type="domain" description="GGDEF" evidence="3">
    <location>
        <begin position="273"/>
        <end position="409"/>
    </location>
</feature>
<dbReference type="InterPro" id="IPR043128">
    <property type="entry name" value="Rev_trsase/Diguanyl_cyclase"/>
</dbReference>
<dbReference type="EC" id="2.7.7.65" evidence="1"/>
<dbReference type="GO" id="GO:0052621">
    <property type="term" value="F:diguanylate cyclase activity"/>
    <property type="evidence" value="ECO:0007669"/>
    <property type="project" value="UniProtKB-EC"/>
</dbReference>
<organism evidence="4 5">
    <name type="scientific">Pseudobacteriovorax antillogorgiicola</name>
    <dbReference type="NCBI Taxonomy" id="1513793"/>
    <lineage>
        <taxon>Bacteria</taxon>
        <taxon>Pseudomonadati</taxon>
        <taxon>Bdellovibrionota</taxon>
        <taxon>Oligoflexia</taxon>
        <taxon>Oligoflexales</taxon>
        <taxon>Pseudobacteriovoracaceae</taxon>
        <taxon>Pseudobacteriovorax</taxon>
    </lineage>
</organism>
<gene>
    <name evidence="4" type="ORF">SAMN06296036_12849</name>
</gene>
<evidence type="ECO:0000313" key="4">
    <source>
        <dbReference type="EMBL" id="SMF74511.1"/>
    </source>
</evidence>
<dbReference type="Pfam" id="PF00990">
    <property type="entry name" value="GGDEF"/>
    <property type="match status" value="1"/>
</dbReference>
<dbReference type="OrthoDB" id="9759607at2"/>
<dbReference type="STRING" id="1513793.SAMN06296036_12849"/>
<dbReference type="Gene3D" id="3.30.70.270">
    <property type="match status" value="1"/>
</dbReference>
<comment type="catalytic activity">
    <reaction evidence="2">
        <text>2 GTP = 3',3'-c-di-GMP + 2 diphosphate</text>
        <dbReference type="Rhea" id="RHEA:24898"/>
        <dbReference type="ChEBI" id="CHEBI:33019"/>
        <dbReference type="ChEBI" id="CHEBI:37565"/>
        <dbReference type="ChEBI" id="CHEBI:58805"/>
        <dbReference type="EC" id="2.7.7.65"/>
    </reaction>
</comment>
<keyword evidence="5" id="KW-1185">Reference proteome</keyword>
<evidence type="ECO:0000313" key="5">
    <source>
        <dbReference type="Proteomes" id="UP000192907"/>
    </source>
</evidence>
<dbReference type="EMBL" id="FWZT01000028">
    <property type="protein sequence ID" value="SMF74511.1"/>
    <property type="molecule type" value="Genomic_DNA"/>
</dbReference>
<reference evidence="5" key="1">
    <citation type="submission" date="2017-04" db="EMBL/GenBank/DDBJ databases">
        <authorList>
            <person name="Varghese N."/>
            <person name="Submissions S."/>
        </authorList>
    </citation>
    <scope>NUCLEOTIDE SEQUENCE [LARGE SCALE GENOMIC DNA]</scope>
    <source>
        <strain evidence="5">RKEM611</strain>
    </source>
</reference>
<dbReference type="SMART" id="SM00267">
    <property type="entry name" value="GGDEF"/>
    <property type="match status" value="1"/>
</dbReference>
<protein>
    <recommendedName>
        <fullName evidence="1">diguanylate cyclase</fullName>
        <ecNumber evidence="1">2.7.7.65</ecNumber>
    </recommendedName>
</protein>
<sequence length="409" mass="46716">MSSQAKKTDLPPEDEFEKLRRELKSYKEREEKAINDRTNLQYLLYTTRDMTEIESLNEMIQLVLERLYNTYRPWGFALLIENADRPTVIEYMGFLGLGNDSKRLVLSHHEIITNDIAKTGGMNDDDIDLFFDDDKDDDFMFTVGPAETEDDKKPKVDVDEDTDNHNYVYGSDKEAVSKILAPDGDAEWMVMPGNIGEEHELKVFIRGVTIDSETLATIRLFLSLVSALIHNHLLQNKLEKLANTDALTGLVNRGGLDASMEQYKHMARETDEFVFAIIAIDVNGLKYVNDTFGHEAGDKLINTVGDILRRSCRKTDVISRSGGDEFIILCPNTNFEKTIAIVDRIRKYEQETKLTFTHKETGATESVSVRMSLGVADSDEFEPSKVLAEADHRESLDKQEYYKTHKKYR</sequence>
<accession>A0A1Y6CSX5</accession>
<dbReference type="RefSeq" id="WP_132324625.1">
    <property type="nucleotide sequence ID" value="NZ_FWZT01000028.1"/>
</dbReference>
<dbReference type="CDD" id="cd01949">
    <property type="entry name" value="GGDEF"/>
    <property type="match status" value="1"/>
</dbReference>
<dbReference type="PANTHER" id="PTHR45138:SF9">
    <property type="entry name" value="DIGUANYLATE CYCLASE DGCM-RELATED"/>
    <property type="match status" value="1"/>
</dbReference>
<dbReference type="InterPro" id="IPR000160">
    <property type="entry name" value="GGDEF_dom"/>
</dbReference>
<evidence type="ECO:0000259" key="3">
    <source>
        <dbReference type="PROSITE" id="PS50887"/>
    </source>
</evidence>
<dbReference type="InterPro" id="IPR050469">
    <property type="entry name" value="Diguanylate_Cyclase"/>
</dbReference>
<name>A0A1Y6CSX5_9BACT</name>
<dbReference type="Proteomes" id="UP000192907">
    <property type="component" value="Unassembled WGS sequence"/>
</dbReference>
<dbReference type="InterPro" id="IPR029787">
    <property type="entry name" value="Nucleotide_cyclase"/>
</dbReference>
<evidence type="ECO:0000256" key="2">
    <source>
        <dbReference type="ARBA" id="ARBA00034247"/>
    </source>
</evidence>
<proteinExistence type="predicted"/>
<dbReference type="PANTHER" id="PTHR45138">
    <property type="entry name" value="REGULATORY COMPONENTS OF SENSORY TRANSDUCTION SYSTEM"/>
    <property type="match status" value="1"/>
</dbReference>
<dbReference type="AlphaFoldDB" id="A0A1Y6CSX5"/>
<evidence type="ECO:0000256" key="1">
    <source>
        <dbReference type="ARBA" id="ARBA00012528"/>
    </source>
</evidence>
<dbReference type="PROSITE" id="PS50887">
    <property type="entry name" value="GGDEF"/>
    <property type="match status" value="1"/>
</dbReference>
<dbReference type="SUPFAM" id="SSF55073">
    <property type="entry name" value="Nucleotide cyclase"/>
    <property type="match status" value="1"/>
</dbReference>
<dbReference type="NCBIfam" id="TIGR00254">
    <property type="entry name" value="GGDEF"/>
    <property type="match status" value="1"/>
</dbReference>